<reference evidence="2" key="1">
    <citation type="submission" date="2021-06" db="EMBL/GenBank/DDBJ databases">
        <authorList>
            <person name="Hodson N. C."/>
            <person name="Mongue J. A."/>
            <person name="Jaron S. K."/>
        </authorList>
    </citation>
    <scope>NUCLEOTIDE SEQUENCE</scope>
</reference>
<sequence length="119" mass="13817">MSKWSSFHNGRLVDYSSASDEGDFQDEFQNITEDSLGAAFTVTPWDLVRNSDEERPTTSTRKPRLRQKSELMTSEENFAKLKQKEIKMRKKDSSDSDDRRMTRQLTTAQKRKHRSGVAI</sequence>
<dbReference type="AlphaFoldDB" id="A0A8J2PBF6"/>
<dbReference type="Proteomes" id="UP000708208">
    <property type="component" value="Unassembled WGS sequence"/>
</dbReference>
<evidence type="ECO:0000256" key="1">
    <source>
        <dbReference type="SAM" id="MobiDB-lite"/>
    </source>
</evidence>
<feature type="compositionally biased region" description="Basic residues" evidence="1">
    <location>
        <begin position="109"/>
        <end position="119"/>
    </location>
</feature>
<proteinExistence type="predicted"/>
<name>A0A8J2PBF6_9HEXA</name>
<dbReference type="EMBL" id="CAJVCH010201833">
    <property type="protein sequence ID" value="CAG7730881.1"/>
    <property type="molecule type" value="Genomic_DNA"/>
</dbReference>
<keyword evidence="3" id="KW-1185">Reference proteome</keyword>
<comment type="caution">
    <text evidence="2">The sequence shown here is derived from an EMBL/GenBank/DDBJ whole genome shotgun (WGS) entry which is preliminary data.</text>
</comment>
<accession>A0A8J2PBF6</accession>
<feature type="compositionally biased region" description="Basic and acidic residues" evidence="1">
    <location>
        <begin position="77"/>
        <end position="101"/>
    </location>
</feature>
<gene>
    <name evidence="2" type="ORF">AFUS01_LOCUS19496</name>
</gene>
<evidence type="ECO:0000313" key="3">
    <source>
        <dbReference type="Proteomes" id="UP000708208"/>
    </source>
</evidence>
<organism evidence="2 3">
    <name type="scientific">Allacma fusca</name>
    <dbReference type="NCBI Taxonomy" id="39272"/>
    <lineage>
        <taxon>Eukaryota</taxon>
        <taxon>Metazoa</taxon>
        <taxon>Ecdysozoa</taxon>
        <taxon>Arthropoda</taxon>
        <taxon>Hexapoda</taxon>
        <taxon>Collembola</taxon>
        <taxon>Symphypleona</taxon>
        <taxon>Sminthuridae</taxon>
        <taxon>Allacma</taxon>
    </lineage>
</organism>
<protein>
    <submittedName>
        <fullName evidence="2">Uncharacterized protein</fullName>
    </submittedName>
</protein>
<evidence type="ECO:0000313" key="2">
    <source>
        <dbReference type="EMBL" id="CAG7730881.1"/>
    </source>
</evidence>
<feature type="region of interest" description="Disordered" evidence="1">
    <location>
        <begin position="46"/>
        <end position="119"/>
    </location>
</feature>